<dbReference type="InParanoid" id="W4JNG9"/>
<organism evidence="2 3">
    <name type="scientific">Heterobasidion irregulare (strain TC 32-1)</name>
    <dbReference type="NCBI Taxonomy" id="747525"/>
    <lineage>
        <taxon>Eukaryota</taxon>
        <taxon>Fungi</taxon>
        <taxon>Dikarya</taxon>
        <taxon>Basidiomycota</taxon>
        <taxon>Agaricomycotina</taxon>
        <taxon>Agaricomycetes</taxon>
        <taxon>Russulales</taxon>
        <taxon>Bondarzewiaceae</taxon>
        <taxon>Heterobasidion</taxon>
        <taxon>Heterobasidion annosum species complex</taxon>
    </lineage>
</organism>
<feature type="region of interest" description="Disordered" evidence="1">
    <location>
        <begin position="170"/>
        <end position="237"/>
    </location>
</feature>
<feature type="compositionally biased region" description="Pro residues" evidence="1">
    <location>
        <begin position="183"/>
        <end position="208"/>
    </location>
</feature>
<dbReference type="Proteomes" id="UP000030671">
    <property type="component" value="Unassembled WGS sequence"/>
</dbReference>
<feature type="compositionally biased region" description="Low complexity" evidence="1">
    <location>
        <begin position="209"/>
        <end position="237"/>
    </location>
</feature>
<dbReference type="RefSeq" id="XP_009552540.1">
    <property type="nucleotide sequence ID" value="XM_009554245.1"/>
</dbReference>
<sequence length="237" mass="25668">MASRSTSTCVLARLDDADNHDNEEEDEEEHRRGKETVDEDIYKGTSSLAPVPPPYAYTSRLLPDSPCRLQQSTPRLYPPPPLVRSTSPTSDPLSRPTRSPVRPSRPHRSLYCPPRSPRTISCPLAHRPARPHRPHRLAHRMRCPDPRSTDPHLPLDAALACSLQLETTAVHHPDTSSASSTFPLPPPPPLLSPPPPPTPPPPPLPPADAAPLSCGAPCPAPAAETAPCRTTPSPYPP</sequence>
<evidence type="ECO:0000256" key="1">
    <source>
        <dbReference type="SAM" id="MobiDB-lite"/>
    </source>
</evidence>
<keyword evidence="3" id="KW-1185">Reference proteome</keyword>
<feature type="region of interest" description="Disordered" evidence="1">
    <location>
        <begin position="1"/>
        <end position="150"/>
    </location>
</feature>
<dbReference type="GeneID" id="20673854"/>
<proteinExistence type="predicted"/>
<protein>
    <submittedName>
        <fullName evidence="2">Uncharacterized protein</fullName>
    </submittedName>
</protein>
<evidence type="ECO:0000313" key="2">
    <source>
        <dbReference type="EMBL" id="ETW75088.1"/>
    </source>
</evidence>
<dbReference type="EMBL" id="KI925466">
    <property type="protein sequence ID" value="ETW75088.1"/>
    <property type="molecule type" value="Genomic_DNA"/>
</dbReference>
<dbReference type="KEGG" id="hir:HETIRDRAFT_422837"/>
<feature type="compositionally biased region" description="Low complexity" evidence="1">
    <location>
        <begin position="92"/>
        <end position="102"/>
    </location>
</feature>
<reference evidence="2 3" key="1">
    <citation type="journal article" date="2012" name="New Phytol.">
        <title>Insight into trade-off between wood decay and parasitism from the genome of a fungal forest pathogen.</title>
        <authorList>
            <person name="Olson A."/>
            <person name="Aerts A."/>
            <person name="Asiegbu F."/>
            <person name="Belbahri L."/>
            <person name="Bouzid O."/>
            <person name="Broberg A."/>
            <person name="Canback B."/>
            <person name="Coutinho P.M."/>
            <person name="Cullen D."/>
            <person name="Dalman K."/>
            <person name="Deflorio G."/>
            <person name="van Diepen L.T."/>
            <person name="Dunand C."/>
            <person name="Duplessis S."/>
            <person name="Durling M."/>
            <person name="Gonthier P."/>
            <person name="Grimwood J."/>
            <person name="Fossdal C.G."/>
            <person name="Hansson D."/>
            <person name="Henrissat B."/>
            <person name="Hietala A."/>
            <person name="Himmelstrand K."/>
            <person name="Hoffmeister D."/>
            <person name="Hogberg N."/>
            <person name="James T.Y."/>
            <person name="Karlsson M."/>
            <person name="Kohler A."/>
            <person name="Kues U."/>
            <person name="Lee Y.H."/>
            <person name="Lin Y.C."/>
            <person name="Lind M."/>
            <person name="Lindquist E."/>
            <person name="Lombard V."/>
            <person name="Lucas S."/>
            <person name="Lunden K."/>
            <person name="Morin E."/>
            <person name="Murat C."/>
            <person name="Park J."/>
            <person name="Raffaello T."/>
            <person name="Rouze P."/>
            <person name="Salamov A."/>
            <person name="Schmutz J."/>
            <person name="Solheim H."/>
            <person name="Stahlberg J."/>
            <person name="Velez H."/>
            <person name="de Vries R.P."/>
            <person name="Wiebenga A."/>
            <person name="Woodward S."/>
            <person name="Yakovlev I."/>
            <person name="Garbelotto M."/>
            <person name="Martin F."/>
            <person name="Grigoriev I.V."/>
            <person name="Stenlid J."/>
        </authorList>
    </citation>
    <scope>NUCLEOTIDE SEQUENCE [LARGE SCALE GENOMIC DNA]</scope>
    <source>
        <strain evidence="2 3">TC 32-1</strain>
    </source>
</reference>
<name>W4JNG9_HETIT</name>
<dbReference type="HOGENOM" id="CLU_1170777_0_0_1"/>
<feature type="compositionally biased region" description="Basic residues" evidence="1">
    <location>
        <begin position="127"/>
        <end position="141"/>
    </location>
</feature>
<feature type="compositionally biased region" description="Basic and acidic residues" evidence="1">
    <location>
        <begin position="29"/>
        <end position="42"/>
    </location>
</feature>
<accession>W4JNG9</accession>
<gene>
    <name evidence="2" type="ORF">HETIRDRAFT_422837</name>
</gene>
<evidence type="ECO:0000313" key="3">
    <source>
        <dbReference type="Proteomes" id="UP000030671"/>
    </source>
</evidence>
<dbReference type="AlphaFoldDB" id="W4JNG9"/>